<accession>A0ABW8MS87</accession>
<feature type="transmembrane region" description="Helical" evidence="8">
    <location>
        <begin position="292"/>
        <end position="312"/>
    </location>
</feature>
<dbReference type="Pfam" id="PF03547">
    <property type="entry name" value="Mem_trans"/>
    <property type="match status" value="1"/>
</dbReference>
<dbReference type="RefSeq" id="WP_404611534.1">
    <property type="nucleotide sequence ID" value="NZ_JBIYDN010000027.1"/>
</dbReference>
<evidence type="ECO:0000256" key="3">
    <source>
        <dbReference type="ARBA" id="ARBA00022448"/>
    </source>
</evidence>
<proteinExistence type="inferred from homology"/>
<comment type="caution">
    <text evidence="9">The sequence shown here is derived from an EMBL/GenBank/DDBJ whole genome shotgun (WGS) entry which is preliminary data.</text>
</comment>
<dbReference type="Gene3D" id="1.20.1530.20">
    <property type="match status" value="1"/>
</dbReference>
<keyword evidence="4" id="KW-1003">Cell membrane</keyword>
<keyword evidence="6 8" id="KW-1133">Transmembrane helix</keyword>
<feature type="transmembrane region" description="Helical" evidence="8">
    <location>
        <begin position="201"/>
        <end position="221"/>
    </location>
</feature>
<dbReference type="PANTHER" id="PTHR36838">
    <property type="entry name" value="AUXIN EFFLUX CARRIER FAMILY PROTEIN"/>
    <property type="match status" value="1"/>
</dbReference>
<dbReference type="PANTHER" id="PTHR36838:SF1">
    <property type="entry name" value="SLR1864 PROTEIN"/>
    <property type="match status" value="1"/>
</dbReference>
<keyword evidence="7 8" id="KW-0472">Membrane</keyword>
<evidence type="ECO:0000256" key="5">
    <source>
        <dbReference type="ARBA" id="ARBA00022692"/>
    </source>
</evidence>
<evidence type="ECO:0000256" key="2">
    <source>
        <dbReference type="ARBA" id="ARBA00010145"/>
    </source>
</evidence>
<dbReference type="EMBL" id="JBIYDN010000027">
    <property type="protein sequence ID" value="MFK4446587.1"/>
    <property type="molecule type" value="Genomic_DNA"/>
</dbReference>
<evidence type="ECO:0000313" key="10">
    <source>
        <dbReference type="Proteomes" id="UP001620514"/>
    </source>
</evidence>
<dbReference type="InterPro" id="IPR038770">
    <property type="entry name" value="Na+/solute_symporter_sf"/>
</dbReference>
<comment type="subcellular location">
    <subcellularLocation>
        <location evidence="1">Cell membrane</location>
        <topology evidence="1">Multi-pass membrane protein</topology>
    </subcellularLocation>
</comment>
<organism evidence="9 10">
    <name type="scientific">Caballeronia udeis</name>
    <dbReference type="NCBI Taxonomy" id="1232866"/>
    <lineage>
        <taxon>Bacteria</taxon>
        <taxon>Pseudomonadati</taxon>
        <taxon>Pseudomonadota</taxon>
        <taxon>Betaproteobacteria</taxon>
        <taxon>Burkholderiales</taxon>
        <taxon>Burkholderiaceae</taxon>
        <taxon>Caballeronia</taxon>
    </lineage>
</organism>
<gene>
    <name evidence="9" type="ORF">ABH943_006619</name>
</gene>
<protein>
    <submittedName>
        <fullName evidence="9">Malonate transporter</fullName>
    </submittedName>
</protein>
<keyword evidence="5 8" id="KW-0812">Transmembrane</keyword>
<reference evidence="9 10" key="2">
    <citation type="submission" date="2024-11" db="EMBL/GenBank/DDBJ databases">
        <title>Using genomics to understand microbial adaptation to soil warming.</title>
        <authorList>
            <person name="Deangelis K.M. PhD."/>
        </authorList>
    </citation>
    <scope>NUCLEOTIDE SEQUENCE [LARGE SCALE GENOMIC DNA]</scope>
    <source>
        <strain evidence="9 10">GAS97</strain>
    </source>
</reference>
<evidence type="ECO:0000256" key="6">
    <source>
        <dbReference type="ARBA" id="ARBA00022989"/>
    </source>
</evidence>
<evidence type="ECO:0000256" key="8">
    <source>
        <dbReference type="SAM" id="Phobius"/>
    </source>
</evidence>
<feature type="transmembrane region" description="Helical" evidence="8">
    <location>
        <begin position="241"/>
        <end position="260"/>
    </location>
</feature>
<feature type="transmembrane region" description="Helical" evidence="8">
    <location>
        <begin position="37"/>
        <end position="56"/>
    </location>
</feature>
<keyword evidence="3" id="KW-0813">Transport</keyword>
<feature type="transmembrane region" description="Helical" evidence="8">
    <location>
        <begin position="265"/>
        <end position="286"/>
    </location>
</feature>
<name>A0ABW8MS87_9BURK</name>
<comment type="similarity">
    <text evidence="2">Belongs to the auxin efflux carrier (TC 2.A.69) family.</text>
</comment>
<feature type="transmembrane region" description="Helical" evidence="8">
    <location>
        <begin position="6"/>
        <end position="30"/>
    </location>
</feature>
<evidence type="ECO:0000256" key="1">
    <source>
        <dbReference type="ARBA" id="ARBA00004651"/>
    </source>
</evidence>
<feature type="transmembrane region" description="Helical" evidence="8">
    <location>
        <begin position="177"/>
        <end position="194"/>
    </location>
</feature>
<sequence>MTSLPVILNSLVPVAFVILLGLLAGVLKLITVENSSVLAALALDFCLPAMLFAATAQMTAQEFENWQFFLGIALGLIAIYLVGLAFALFAFRKPVAESSLQALNGAFPNMAFMGIPVLTAVIGTSAVISVVIGNLISSFVLLPITLTLLETGKPSKAGTSPSMVVLSAVTRAVKQPLVWAPLAGILFAVVHVPLPDVIAKSFNLIGVATSGVALFALGLVLSGQRLKISWSASVNIVLKILAQPLVMWLLAVALGVTGVYRREMILLGALPTASMTAMFAVQYKVYIAESDATILFSTIVSIVTLGICIALTV</sequence>
<evidence type="ECO:0000256" key="4">
    <source>
        <dbReference type="ARBA" id="ARBA00022475"/>
    </source>
</evidence>
<evidence type="ECO:0000313" key="9">
    <source>
        <dbReference type="EMBL" id="MFK4446587.1"/>
    </source>
</evidence>
<keyword evidence="10" id="KW-1185">Reference proteome</keyword>
<dbReference type="InterPro" id="IPR004776">
    <property type="entry name" value="Mem_transp_PIN-like"/>
</dbReference>
<feature type="transmembrane region" description="Helical" evidence="8">
    <location>
        <begin position="68"/>
        <end position="91"/>
    </location>
</feature>
<evidence type="ECO:0000256" key="7">
    <source>
        <dbReference type="ARBA" id="ARBA00023136"/>
    </source>
</evidence>
<dbReference type="Proteomes" id="UP001620514">
    <property type="component" value="Unassembled WGS sequence"/>
</dbReference>
<reference evidence="9 10" key="1">
    <citation type="submission" date="2024-10" db="EMBL/GenBank/DDBJ databases">
        <authorList>
            <person name="Deangelis K."/>
            <person name="Huntemann M."/>
            <person name="Clum A."/>
            <person name="Wang J."/>
            <person name="Palaniappan K."/>
            <person name="Ritter S."/>
            <person name="Chen I.-M."/>
            <person name="Stamatis D."/>
            <person name="Reddy T."/>
            <person name="O'Malley R."/>
            <person name="Daum C."/>
            <person name="Ng V."/>
            <person name="Ivanova N."/>
            <person name="Kyrpides N."/>
            <person name="Woyke T."/>
        </authorList>
    </citation>
    <scope>NUCLEOTIDE SEQUENCE [LARGE SCALE GENOMIC DNA]</scope>
    <source>
        <strain evidence="9 10">GAS97</strain>
    </source>
</reference>